<dbReference type="Pfam" id="PF02604">
    <property type="entry name" value="PhdYeFM_antitox"/>
    <property type="match status" value="1"/>
</dbReference>
<keyword evidence="4" id="KW-1185">Reference proteome</keyword>
<gene>
    <name evidence="3" type="ordered locus">Sked_27240</name>
</gene>
<dbReference type="HOGENOM" id="CLU_155837_0_0_11"/>
<name>D1BAS7_SANKS</name>
<proteinExistence type="inferred from homology"/>
<evidence type="ECO:0000313" key="4">
    <source>
        <dbReference type="Proteomes" id="UP000000322"/>
    </source>
</evidence>
<evidence type="ECO:0000256" key="1">
    <source>
        <dbReference type="ARBA" id="ARBA00009981"/>
    </source>
</evidence>
<protein>
    <recommendedName>
        <fullName evidence="2">Antitoxin</fullName>
    </recommendedName>
</protein>
<evidence type="ECO:0000313" key="3">
    <source>
        <dbReference type="EMBL" id="ACZ22628.1"/>
    </source>
</evidence>
<dbReference type="InterPro" id="IPR006442">
    <property type="entry name" value="Antitoxin_Phd/YefM"/>
</dbReference>
<sequence>MSLALAKARLPSIVGSVEATHDRVIITRAGEPAAVLVSLDDLAALEETIEILSDGAAVAELVQARSEIDAKTTIELSELRRG</sequence>
<dbReference type="PANTHER" id="PTHR33713">
    <property type="entry name" value="ANTITOXIN YAFN-RELATED"/>
    <property type="match status" value="1"/>
</dbReference>
<accession>D1BAS7</accession>
<comment type="similarity">
    <text evidence="1 2">Belongs to the phD/YefM antitoxin family.</text>
</comment>
<dbReference type="eggNOG" id="COG2161">
    <property type="taxonomic scope" value="Bacteria"/>
</dbReference>
<dbReference type="SUPFAM" id="SSF143120">
    <property type="entry name" value="YefM-like"/>
    <property type="match status" value="1"/>
</dbReference>
<dbReference type="EMBL" id="CP001819">
    <property type="protein sequence ID" value="ACZ22628.1"/>
    <property type="molecule type" value="Genomic_DNA"/>
</dbReference>
<dbReference type="AlphaFoldDB" id="D1BAS7"/>
<dbReference type="Proteomes" id="UP000000322">
    <property type="component" value="Chromosome"/>
</dbReference>
<dbReference type="Gene3D" id="3.40.1620.10">
    <property type="entry name" value="YefM-like domain"/>
    <property type="match status" value="1"/>
</dbReference>
<dbReference type="InterPro" id="IPR036165">
    <property type="entry name" value="YefM-like_sf"/>
</dbReference>
<dbReference type="STRING" id="446469.Sked_27240"/>
<reference evidence="3 4" key="1">
    <citation type="journal article" date="2009" name="Stand. Genomic Sci.">
        <title>Complete genome sequence of Sanguibacter keddieii type strain (ST-74).</title>
        <authorList>
            <person name="Ivanova N."/>
            <person name="Sikorski J."/>
            <person name="Sims D."/>
            <person name="Brettin T."/>
            <person name="Detter J.C."/>
            <person name="Han C."/>
            <person name="Lapidus A."/>
            <person name="Copeland A."/>
            <person name="Glavina Del Rio T."/>
            <person name="Nolan M."/>
            <person name="Chen F."/>
            <person name="Lucas S."/>
            <person name="Tice H."/>
            <person name="Cheng J.F."/>
            <person name="Bruce D."/>
            <person name="Goodwin L."/>
            <person name="Pitluck S."/>
            <person name="Pati A."/>
            <person name="Mavromatis K."/>
            <person name="Chen A."/>
            <person name="Palaniappan K."/>
            <person name="D'haeseleer P."/>
            <person name="Chain P."/>
            <person name="Bristow J."/>
            <person name="Eisen J.A."/>
            <person name="Markowitz V."/>
            <person name="Hugenholtz P."/>
            <person name="Goker M."/>
            <person name="Pukall R."/>
            <person name="Klenk H.P."/>
            <person name="Kyrpides N.C."/>
        </authorList>
    </citation>
    <scope>NUCLEOTIDE SEQUENCE [LARGE SCALE GENOMIC DNA]</scope>
    <source>
        <strain evidence="4">ATCC 51767 / DSM 10542 / NCFB 3025 / ST-74</strain>
    </source>
</reference>
<evidence type="ECO:0000256" key="2">
    <source>
        <dbReference type="RuleBase" id="RU362080"/>
    </source>
</evidence>
<dbReference type="Gene3D" id="1.10.1220.170">
    <property type="match status" value="1"/>
</dbReference>
<organism evidence="3 4">
    <name type="scientific">Sanguibacter keddieii (strain ATCC 51767 / DSM 10542 / NCFB 3025 / ST-74)</name>
    <dbReference type="NCBI Taxonomy" id="446469"/>
    <lineage>
        <taxon>Bacteria</taxon>
        <taxon>Bacillati</taxon>
        <taxon>Actinomycetota</taxon>
        <taxon>Actinomycetes</taxon>
        <taxon>Micrococcales</taxon>
        <taxon>Sanguibacteraceae</taxon>
        <taxon>Sanguibacter</taxon>
    </lineage>
</organism>
<dbReference type="InterPro" id="IPR051405">
    <property type="entry name" value="phD/YefM_antitoxin"/>
</dbReference>
<comment type="function">
    <text evidence="2">Antitoxin component of a type II toxin-antitoxin (TA) system.</text>
</comment>
<dbReference type="KEGG" id="ske:Sked_27240"/>
<dbReference type="PANTHER" id="PTHR33713:SF10">
    <property type="entry name" value="ANTITOXIN YAFN"/>
    <property type="match status" value="1"/>
</dbReference>
<dbReference type="NCBIfam" id="TIGR01552">
    <property type="entry name" value="phd_fam"/>
    <property type="match status" value="1"/>
</dbReference>